<name>A0A850R778_9GAMM</name>
<dbReference type="RefSeq" id="WP_176975431.1">
    <property type="nucleotide sequence ID" value="NZ_JABZEO010000003.1"/>
</dbReference>
<feature type="coiled-coil region" evidence="1">
    <location>
        <begin position="46"/>
        <end position="77"/>
    </location>
</feature>
<dbReference type="AlphaFoldDB" id="A0A850R778"/>
<reference evidence="2 3" key="1">
    <citation type="submission" date="2020-06" db="EMBL/GenBank/DDBJ databases">
        <title>Whole-genome sequence of Allochromatium humboldtianum DSM 21881, type strain.</title>
        <authorList>
            <person name="Kyndt J.A."/>
            <person name="Meyer T.E."/>
        </authorList>
    </citation>
    <scope>NUCLEOTIDE SEQUENCE [LARGE SCALE GENOMIC DNA]</scope>
    <source>
        <strain evidence="2 3">DSM 21881</strain>
    </source>
</reference>
<gene>
    <name evidence="2" type="ORF">HW932_05150</name>
</gene>
<keyword evidence="3" id="KW-1185">Reference proteome</keyword>
<evidence type="ECO:0000313" key="3">
    <source>
        <dbReference type="Proteomes" id="UP000592294"/>
    </source>
</evidence>
<organism evidence="2 3">
    <name type="scientific">Allochromatium humboldtianum</name>
    <dbReference type="NCBI Taxonomy" id="504901"/>
    <lineage>
        <taxon>Bacteria</taxon>
        <taxon>Pseudomonadati</taxon>
        <taxon>Pseudomonadota</taxon>
        <taxon>Gammaproteobacteria</taxon>
        <taxon>Chromatiales</taxon>
        <taxon>Chromatiaceae</taxon>
        <taxon>Allochromatium</taxon>
    </lineage>
</organism>
<dbReference type="EMBL" id="JABZEO010000003">
    <property type="protein sequence ID" value="NVZ08645.1"/>
    <property type="molecule type" value="Genomic_DNA"/>
</dbReference>
<evidence type="ECO:0000313" key="2">
    <source>
        <dbReference type="EMBL" id="NVZ08645.1"/>
    </source>
</evidence>
<protein>
    <submittedName>
        <fullName evidence="2">Uncharacterized protein</fullName>
    </submittedName>
</protein>
<keyword evidence="1" id="KW-0175">Coiled coil</keyword>
<accession>A0A850R778</accession>
<dbReference type="Proteomes" id="UP000592294">
    <property type="component" value="Unassembled WGS sequence"/>
</dbReference>
<evidence type="ECO:0000256" key="1">
    <source>
        <dbReference type="SAM" id="Coils"/>
    </source>
</evidence>
<comment type="caution">
    <text evidence="2">The sequence shown here is derived from an EMBL/GenBank/DDBJ whole genome shotgun (WGS) entry which is preliminary data.</text>
</comment>
<sequence>MAKQFQKTSVQFDSDLDAILDRVYGKKSDSTFDRSRAIIPQSFTRNDQGSKELKEALAELRNRRERAQGSMRLMRMQEEIDYLRERIGLLRDLGDQIDHLRQRIAAEGDQGHSSMLSDAG</sequence>
<proteinExistence type="predicted"/>